<dbReference type="PIRSF" id="PIRSF006005">
    <property type="entry name" value="GalT_BS"/>
    <property type="match status" value="1"/>
</dbReference>
<comment type="catalytic activity">
    <reaction evidence="1 10">
        <text>alpha-D-galactose 1-phosphate + UDP-alpha-D-glucose = alpha-D-glucose 1-phosphate + UDP-alpha-D-galactose</text>
        <dbReference type="Rhea" id="RHEA:13989"/>
        <dbReference type="ChEBI" id="CHEBI:58336"/>
        <dbReference type="ChEBI" id="CHEBI:58601"/>
        <dbReference type="ChEBI" id="CHEBI:58885"/>
        <dbReference type="ChEBI" id="CHEBI:66914"/>
        <dbReference type="EC" id="2.7.7.12"/>
    </reaction>
</comment>
<dbReference type="InterPro" id="IPR005849">
    <property type="entry name" value="GalP_Utransf_N"/>
</dbReference>
<dbReference type="NCBIfam" id="TIGR01239">
    <property type="entry name" value="galT_2"/>
    <property type="match status" value="1"/>
</dbReference>
<dbReference type="UniPathway" id="UPA00214"/>
<keyword evidence="5 10" id="KW-0963">Cytoplasm</keyword>
<proteinExistence type="inferred from homology"/>
<evidence type="ECO:0000256" key="9">
    <source>
        <dbReference type="ARBA" id="ARBA00023277"/>
    </source>
</evidence>
<dbReference type="EMBL" id="LRPN01000047">
    <property type="protein sequence ID" value="KWZ82909.1"/>
    <property type="molecule type" value="Genomic_DNA"/>
</dbReference>
<evidence type="ECO:0000256" key="6">
    <source>
        <dbReference type="ARBA" id="ARBA00022679"/>
    </source>
</evidence>
<keyword evidence="6 10" id="KW-0808">Transferase</keyword>
<keyword evidence="9 10" id="KW-0119">Carbohydrate metabolism</keyword>
<dbReference type="InterPro" id="IPR005850">
    <property type="entry name" value="GalP_Utransf_C"/>
</dbReference>
<dbReference type="PANTHER" id="PTHR39191:SF1">
    <property type="entry name" value="DUF4922 DOMAIN-CONTAINING PROTEIN"/>
    <property type="match status" value="1"/>
</dbReference>
<dbReference type="PANTHER" id="PTHR39191">
    <property type="entry name" value="GALACTOSE-1-PHOSPHATE URIDYLYLTRANSFERASE"/>
    <property type="match status" value="1"/>
</dbReference>
<evidence type="ECO:0000256" key="4">
    <source>
        <dbReference type="ARBA" id="ARBA00008706"/>
    </source>
</evidence>
<evidence type="ECO:0000256" key="5">
    <source>
        <dbReference type="ARBA" id="ARBA00022490"/>
    </source>
</evidence>
<dbReference type="Pfam" id="PF02744">
    <property type="entry name" value="GalP_UDP_tr_C"/>
    <property type="match status" value="1"/>
</dbReference>
<dbReference type="InterPro" id="IPR023425">
    <property type="entry name" value="GalP_uridyl_Trfase_II_CS"/>
</dbReference>
<evidence type="ECO:0000256" key="10">
    <source>
        <dbReference type="HAMAP-Rule" id="MF_00571"/>
    </source>
</evidence>
<organism evidence="13 14">
    <name type="scientific">Heyndrickxia coagulans</name>
    <name type="common">Weizmannia coagulans</name>
    <dbReference type="NCBI Taxonomy" id="1398"/>
    <lineage>
        <taxon>Bacteria</taxon>
        <taxon>Bacillati</taxon>
        <taxon>Bacillota</taxon>
        <taxon>Bacilli</taxon>
        <taxon>Bacillales</taxon>
        <taxon>Bacillaceae</taxon>
        <taxon>Heyndrickxia</taxon>
    </lineage>
</organism>
<dbReference type="EC" id="2.7.7.12" evidence="10"/>
<keyword evidence="7 10" id="KW-0548">Nucleotidyltransferase</keyword>
<dbReference type="InterPro" id="IPR000766">
    <property type="entry name" value="GalP_uridyl_Trfase_II"/>
</dbReference>
<evidence type="ECO:0000259" key="12">
    <source>
        <dbReference type="Pfam" id="PF02744"/>
    </source>
</evidence>
<feature type="domain" description="Galactose-1-phosphate uridyl transferase C-terminal" evidence="12">
    <location>
        <begin position="249"/>
        <end position="442"/>
    </location>
</feature>
<feature type="domain" description="Galactose-1-phosphate uridyl transferase N-terminal" evidence="11">
    <location>
        <begin position="24"/>
        <end position="232"/>
    </location>
</feature>
<dbReference type="NCBIfam" id="NF003629">
    <property type="entry name" value="PRK05270.1-2"/>
    <property type="match status" value="1"/>
</dbReference>
<evidence type="ECO:0000313" key="14">
    <source>
        <dbReference type="Proteomes" id="UP000070376"/>
    </source>
</evidence>
<dbReference type="GO" id="GO:0008108">
    <property type="term" value="F:UDP-glucose:hexose-1-phosphate uridylyltransferase activity"/>
    <property type="evidence" value="ECO:0007669"/>
    <property type="project" value="UniProtKB-UniRule"/>
</dbReference>
<dbReference type="PATRIC" id="fig|1398.22.peg.1402"/>
<comment type="similarity">
    <text evidence="4 10">Belongs to the galactose-1-phosphate uridylyltransferase type 2 family.</text>
</comment>
<dbReference type="GO" id="GO:0005737">
    <property type="term" value="C:cytoplasm"/>
    <property type="evidence" value="ECO:0007669"/>
    <property type="project" value="UniProtKB-SubCell"/>
</dbReference>
<comment type="pathway">
    <text evidence="3 10">Carbohydrate metabolism; galactose metabolism.</text>
</comment>
<dbReference type="HAMAP" id="MF_00571">
    <property type="entry name" value="GalP_UDP_trans"/>
    <property type="match status" value="1"/>
</dbReference>
<evidence type="ECO:0000256" key="8">
    <source>
        <dbReference type="ARBA" id="ARBA00023144"/>
    </source>
</evidence>
<dbReference type="Pfam" id="PF01087">
    <property type="entry name" value="GalP_UDP_transf"/>
    <property type="match status" value="1"/>
</dbReference>
<dbReference type="AlphaFoldDB" id="A0A133KT92"/>
<gene>
    <name evidence="10" type="primary">galT</name>
    <name evidence="13" type="ORF">HMPREF3213_01393</name>
</gene>
<sequence length="497" mass="56714">MKPVAIFETVEQLVNKAVRTRLIGEEDRVYARNQVLSLLHLDEFREPEAGGADQDIPDLLGMLVRYACEKGIIQDVLDEKDIFASHVMNVFTPRPSTVNRIFREKYAESPAEATDYFYALSKHSNYIQTKQIAKNIVYKTSTEYGDLDITINLSKPEKDPKSIAREKNAKKGHYPKCLLCMENEGYAGRTGHPARSNHRLIRLTLGGEPWYLQYSPYMYYDEHCIVLSETHRDMKIDKAAFQRLLEFVGRFPHYFLGSNADLPIVGGSILSHDHYQGGRYEFAMAKAADDWRFEMKAFPDVKAAVIKWPMSVIRLRSTEAARLTEAADHILQIWKQYSDPSADILAETNGTPHNTITPIARKRGDRFELDLVLRNNRTSETHPLGIFHPHAEVHHIKKENIGLIEVMGLAVLPARLKNELAEVEKYLLGQPNAIAAYHLDWANGLKKKYEGTVAAENVEGIVRNEVGKVFLQVLQHAGVFKRDERGKQAFRNFLRKL</sequence>
<evidence type="ECO:0000256" key="3">
    <source>
        <dbReference type="ARBA" id="ARBA00004947"/>
    </source>
</evidence>
<evidence type="ECO:0000256" key="1">
    <source>
        <dbReference type="ARBA" id="ARBA00001107"/>
    </source>
</evidence>
<dbReference type="Proteomes" id="UP000070376">
    <property type="component" value="Unassembled WGS sequence"/>
</dbReference>
<dbReference type="GO" id="GO:0006012">
    <property type="term" value="P:galactose metabolic process"/>
    <property type="evidence" value="ECO:0007669"/>
    <property type="project" value="UniProtKB-UniRule"/>
</dbReference>
<comment type="subcellular location">
    <subcellularLocation>
        <location evidence="2 10">Cytoplasm</location>
    </subcellularLocation>
</comment>
<dbReference type="PROSITE" id="PS01163">
    <property type="entry name" value="GAL_P_UDP_TRANSF_II"/>
    <property type="match status" value="1"/>
</dbReference>
<reference evidence="14" key="1">
    <citation type="submission" date="2016-01" db="EMBL/GenBank/DDBJ databases">
        <authorList>
            <person name="Mitreva M."/>
            <person name="Pepin K.H."/>
            <person name="Mihindukulasuriya K.A."/>
            <person name="Fulton R."/>
            <person name="Fronick C."/>
            <person name="O'Laughlin M."/>
            <person name="Miner T."/>
            <person name="Herter B."/>
            <person name="Rosa B.A."/>
            <person name="Cordes M."/>
            <person name="Tomlinson C."/>
            <person name="Wollam A."/>
            <person name="Palsikar V.B."/>
            <person name="Mardis E.R."/>
            <person name="Wilson R.K."/>
        </authorList>
    </citation>
    <scope>NUCLEOTIDE SEQUENCE [LARGE SCALE GENOMIC DNA]</scope>
    <source>
        <strain evidence="14">GED7749B</strain>
    </source>
</reference>
<evidence type="ECO:0000256" key="2">
    <source>
        <dbReference type="ARBA" id="ARBA00004496"/>
    </source>
</evidence>
<evidence type="ECO:0000259" key="11">
    <source>
        <dbReference type="Pfam" id="PF01087"/>
    </source>
</evidence>
<name>A0A133KT92_HEYCO</name>
<evidence type="ECO:0000256" key="7">
    <source>
        <dbReference type="ARBA" id="ARBA00022695"/>
    </source>
</evidence>
<dbReference type="NCBIfam" id="NF003633">
    <property type="entry name" value="PRK05270.2-2"/>
    <property type="match status" value="1"/>
</dbReference>
<protein>
    <recommendedName>
        <fullName evidence="10">Galactose-1-phosphate uridylyltransferase</fullName>
        <shortName evidence="10">Gal-1-P uridylyltransferase</shortName>
        <ecNumber evidence="10">2.7.7.12</ecNumber>
    </recommendedName>
    <alternativeName>
        <fullName evidence="10">UDP-glucose--hexose-1-phosphate uridylyltransferase</fullName>
    </alternativeName>
</protein>
<keyword evidence="8 10" id="KW-0299">Galactose metabolism</keyword>
<accession>A0A133KT92</accession>
<evidence type="ECO:0000313" key="13">
    <source>
        <dbReference type="EMBL" id="KWZ82909.1"/>
    </source>
</evidence>
<comment type="caution">
    <text evidence="13">The sequence shown here is derived from an EMBL/GenBank/DDBJ whole genome shotgun (WGS) entry which is preliminary data.</text>
</comment>